<evidence type="ECO:0000256" key="1">
    <source>
        <dbReference type="RuleBase" id="RU000411"/>
    </source>
</evidence>
<evidence type="ECO:0000313" key="4">
    <source>
        <dbReference type="Proteomes" id="UP000198757"/>
    </source>
</evidence>
<dbReference type="GO" id="GO:0004867">
    <property type="term" value="F:serine-type endopeptidase inhibitor activity"/>
    <property type="evidence" value="ECO:0007669"/>
    <property type="project" value="InterPro"/>
</dbReference>
<evidence type="ECO:0000259" key="2">
    <source>
        <dbReference type="SMART" id="SM00093"/>
    </source>
</evidence>
<dbReference type="PANTHER" id="PTHR11461:SF211">
    <property type="entry name" value="GH10112P-RELATED"/>
    <property type="match status" value="1"/>
</dbReference>
<dbReference type="SMART" id="SM00093">
    <property type="entry name" value="SERPIN"/>
    <property type="match status" value="1"/>
</dbReference>
<accession>A0A1G6UL60</accession>
<keyword evidence="4" id="KW-1185">Reference proteome</keyword>
<dbReference type="PROSITE" id="PS51257">
    <property type="entry name" value="PROKAR_LIPOPROTEIN"/>
    <property type="match status" value="1"/>
</dbReference>
<dbReference type="Gene3D" id="2.30.39.10">
    <property type="entry name" value="Alpha-1-antitrypsin, domain 1"/>
    <property type="match status" value="1"/>
</dbReference>
<protein>
    <submittedName>
        <fullName evidence="3">Serpin B</fullName>
    </submittedName>
</protein>
<dbReference type="Gene3D" id="3.30.497.10">
    <property type="entry name" value="Antithrombin, subunit I, domain 2"/>
    <property type="match status" value="1"/>
</dbReference>
<dbReference type="Pfam" id="PF00079">
    <property type="entry name" value="Serpin"/>
    <property type="match status" value="1"/>
</dbReference>
<reference evidence="4" key="1">
    <citation type="submission" date="2016-10" db="EMBL/GenBank/DDBJ databases">
        <authorList>
            <person name="Varghese N."/>
            <person name="Submissions S."/>
        </authorList>
    </citation>
    <scope>NUCLEOTIDE SEQUENCE [LARGE SCALE GENOMIC DNA]</scope>
    <source>
        <strain evidence="4">DSM 25811 / CCM 8410 / LMG 26954 / E90</strain>
    </source>
</reference>
<dbReference type="InterPro" id="IPR000215">
    <property type="entry name" value="Serpin_fam"/>
</dbReference>
<dbReference type="EMBL" id="FMZO01000009">
    <property type="protein sequence ID" value="SDD42082.1"/>
    <property type="molecule type" value="Genomic_DNA"/>
</dbReference>
<sequence length="413" mass="44956">MTKWQSFYCAGCAALLLGSCAKSTPGKGEPDPRADQPTPIALSASVRGSQSGFSFSFFKELLKTKQPGENLFVSPLSLHMALSMVANGASGTTREEILHTLQAKDLSPEALNQACRTLLEALPGADPAVTMGLANALFYKNSFPVEAPFLQTLTGYYKAQVSGLSFKPSDLPLINRWASDHTHGKIPKVLDRLDEDLVVLLLNALYFKGVWRVKFDKDQTRPAVFTKADGTSLQVNMMHRTDTVKYATTTDFDAIQKPYGNGQFTLTVLLPKTSAVADLFNQMDPPKWNALQGSFRTMNVGVAIPRFRLQQEFRLNAVLEAMGISKAFDHLAADFSALSRDPSFISFIQQNTFAAVDEEGTEAAAVTTVGVGVTSLPSVPQFICNRPFGIVISENTSQSILFMGRISQPADLP</sequence>
<dbReference type="AlphaFoldDB" id="A0A1G6UL60"/>
<dbReference type="SUPFAM" id="SSF56574">
    <property type="entry name" value="Serpins"/>
    <property type="match status" value="1"/>
</dbReference>
<dbReference type="STRING" id="1285928.SAMN04487894_10919"/>
<dbReference type="GO" id="GO:0005615">
    <property type="term" value="C:extracellular space"/>
    <property type="evidence" value="ECO:0007669"/>
    <property type="project" value="InterPro"/>
</dbReference>
<feature type="domain" description="Serpin" evidence="2">
    <location>
        <begin position="55"/>
        <end position="409"/>
    </location>
</feature>
<comment type="similarity">
    <text evidence="1">Belongs to the serpin family.</text>
</comment>
<dbReference type="OrthoDB" id="9764871at2"/>
<dbReference type="InterPro" id="IPR042178">
    <property type="entry name" value="Serpin_sf_1"/>
</dbReference>
<evidence type="ECO:0000313" key="3">
    <source>
        <dbReference type="EMBL" id="SDD42082.1"/>
    </source>
</evidence>
<dbReference type="InterPro" id="IPR042185">
    <property type="entry name" value="Serpin_sf_2"/>
</dbReference>
<gene>
    <name evidence="3" type="ORF">SAMN04487894_10919</name>
</gene>
<dbReference type="InterPro" id="IPR023796">
    <property type="entry name" value="Serpin_dom"/>
</dbReference>
<dbReference type="PANTHER" id="PTHR11461">
    <property type="entry name" value="SERINE PROTEASE INHIBITOR, SERPIN"/>
    <property type="match status" value="1"/>
</dbReference>
<proteinExistence type="inferred from homology"/>
<dbReference type="Proteomes" id="UP000198757">
    <property type="component" value="Unassembled WGS sequence"/>
</dbReference>
<dbReference type="RefSeq" id="WP_090391166.1">
    <property type="nucleotide sequence ID" value="NZ_FMZO01000009.1"/>
</dbReference>
<dbReference type="InterPro" id="IPR036186">
    <property type="entry name" value="Serpin_sf"/>
</dbReference>
<organism evidence="3 4">
    <name type="scientific">Niabella drilacis (strain DSM 25811 / CCM 8410 / CCUG 62505 / LMG 26954 / E90)</name>
    <dbReference type="NCBI Taxonomy" id="1285928"/>
    <lineage>
        <taxon>Bacteria</taxon>
        <taxon>Pseudomonadati</taxon>
        <taxon>Bacteroidota</taxon>
        <taxon>Chitinophagia</taxon>
        <taxon>Chitinophagales</taxon>
        <taxon>Chitinophagaceae</taxon>
        <taxon>Niabella</taxon>
    </lineage>
</organism>
<name>A0A1G6UL60_NIADE</name>
<dbReference type="CDD" id="cd19588">
    <property type="entry name" value="serpin_miropin-like"/>
    <property type="match status" value="1"/>
</dbReference>